<dbReference type="AlphaFoldDB" id="B3Q092"/>
<evidence type="ECO:0000313" key="3">
    <source>
        <dbReference type="Proteomes" id="UP000008817"/>
    </source>
</evidence>
<keyword evidence="1" id="KW-1133">Transmembrane helix</keyword>
<evidence type="ECO:0000256" key="1">
    <source>
        <dbReference type="SAM" id="Phobius"/>
    </source>
</evidence>
<sequence>MIRTSRSFQRPFPAMIAVVIIAYILMMCIINMGGQQRRSVVTATHFMQMAPRVFYARCHLQQL</sequence>
<accession>B3Q092</accession>
<dbReference type="KEGG" id="rec:RHECIAT_CH0000531"/>
<feature type="transmembrane region" description="Helical" evidence="1">
    <location>
        <begin position="12"/>
        <end position="30"/>
    </location>
</feature>
<organism evidence="2 3">
    <name type="scientific">Rhizobium etli (strain CIAT 652)</name>
    <dbReference type="NCBI Taxonomy" id="491916"/>
    <lineage>
        <taxon>Bacteria</taxon>
        <taxon>Pseudomonadati</taxon>
        <taxon>Pseudomonadota</taxon>
        <taxon>Alphaproteobacteria</taxon>
        <taxon>Hyphomicrobiales</taxon>
        <taxon>Rhizobiaceae</taxon>
        <taxon>Rhizobium/Agrobacterium group</taxon>
        <taxon>Rhizobium</taxon>
    </lineage>
</organism>
<proteinExistence type="predicted"/>
<evidence type="ECO:0000313" key="2">
    <source>
        <dbReference type="EMBL" id="ACE89524.1"/>
    </source>
</evidence>
<keyword evidence="1" id="KW-0472">Membrane</keyword>
<protein>
    <submittedName>
        <fullName evidence="2">Uncharacterized protein</fullName>
    </submittedName>
</protein>
<name>B3Q092_RHIE6</name>
<keyword evidence="1" id="KW-0812">Transmembrane</keyword>
<reference evidence="2 3" key="1">
    <citation type="submission" date="2008-04" db="EMBL/GenBank/DDBJ databases">
        <title>Genome diversity and DNA divergence of Rhizobium etli.</title>
        <authorList>
            <person name="Gonzalez V."/>
            <person name="Acosta J.L."/>
            <person name="Santamaria R.I."/>
            <person name="Bustos P."/>
            <person name="Hernandez-Gonzalez I.L."/>
            <person name="Fernandez J.L."/>
            <person name="Diaz R."/>
            <person name="Flores M."/>
            <person name="Mora J."/>
            <person name="Palacios R."/>
            <person name="Davila G."/>
        </authorList>
    </citation>
    <scope>NUCLEOTIDE SEQUENCE [LARGE SCALE GENOMIC DNA]</scope>
    <source>
        <strain evidence="2 3">CIAT 652</strain>
    </source>
</reference>
<gene>
    <name evidence="2" type="ordered locus">RHECIAT_CH0000531</name>
</gene>
<dbReference type="EMBL" id="CP001074">
    <property type="protein sequence ID" value="ACE89524.1"/>
    <property type="molecule type" value="Genomic_DNA"/>
</dbReference>
<dbReference type="HOGENOM" id="CLU_2882780_0_0_5"/>
<dbReference type="Proteomes" id="UP000008817">
    <property type="component" value="Chromosome"/>
</dbReference>